<keyword evidence="2" id="KW-1185">Reference proteome</keyword>
<sequence>MDFEEKLAELGLDEEMDAGVLQTRRRGALDVIKLLLDRRFSEEENKKAEKLLADCSYAELLFVVDRISEIKTLDDLKQLL</sequence>
<organism evidence="1 2">
    <name type="scientific">Halarsenatibacter silvermanii</name>
    <dbReference type="NCBI Taxonomy" id="321763"/>
    <lineage>
        <taxon>Bacteria</taxon>
        <taxon>Bacillati</taxon>
        <taxon>Bacillota</taxon>
        <taxon>Clostridia</taxon>
        <taxon>Halanaerobiales</taxon>
        <taxon>Halarsenatibacteraceae</taxon>
        <taxon>Halarsenatibacter</taxon>
    </lineage>
</organism>
<evidence type="ECO:0000313" key="2">
    <source>
        <dbReference type="Proteomes" id="UP000199476"/>
    </source>
</evidence>
<name>A0A1G9LW72_9FIRM</name>
<dbReference type="STRING" id="321763.SAMN04488692_10730"/>
<evidence type="ECO:0000313" key="1">
    <source>
        <dbReference type="EMBL" id="SDL66209.1"/>
    </source>
</evidence>
<accession>A0A1G9LW72</accession>
<dbReference type="EMBL" id="FNGO01000007">
    <property type="protein sequence ID" value="SDL66209.1"/>
    <property type="molecule type" value="Genomic_DNA"/>
</dbReference>
<reference evidence="1 2" key="1">
    <citation type="submission" date="2016-10" db="EMBL/GenBank/DDBJ databases">
        <authorList>
            <person name="de Groot N.N."/>
        </authorList>
    </citation>
    <scope>NUCLEOTIDE SEQUENCE [LARGE SCALE GENOMIC DNA]</scope>
    <source>
        <strain evidence="1 2">SLAS-1</strain>
    </source>
</reference>
<proteinExistence type="predicted"/>
<protein>
    <recommendedName>
        <fullName evidence="3">DUF4351 domain-containing protein</fullName>
    </recommendedName>
</protein>
<evidence type="ECO:0008006" key="3">
    <source>
        <dbReference type="Google" id="ProtNLM"/>
    </source>
</evidence>
<gene>
    <name evidence="1" type="ORF">SAMN04488692_10730</name>
</gene>
<dbReference type="Proteomes" id="UP000199476">
    <property type="component" value="Unassembled WGS sequence"/>
</dbReference>
<dbReference type="AlphaFoldDB" id="A0A1G9LW72"/>